<proteinExistence type="predicted"/>
<dbReference type="RefSeq" id="WP_378222372.1">
    <property type="nucleotide sequence ID" value="NZ_JBHRTK010000016.1"/>
</dbReference>
<dbReference type="EMBL" id="JBHRTK010000016">
    <property type="protein sequence ID" value="MFC3207855.1"/>
    <property type="molecule type" value="Genomic_DNA"/>
</dbReference>
<evidence type="ECO:0000313" key="6">
    <source>
        <dbReference type="Proteomes" id="UP001595583"/>
    </source>
</evidence>
<accession>A0ABV7KC08</accession>
<dbReference type="PANTHER" id="PTHR43176">
    <property type="entry name" value="3-HYDROXYISOBUTYRYL-COA HYDROLASE-RELATED"/>
    <property type="match status" value="1"/>
</dbReference>
<dbReference type="InterPro" id="IPR032259">
    <property type="entry name" value="HIBYL-CoA-H"/>
</dbReference>
<reference evidence="6" key="1">
    <citation type="journal article" date="2019" name="Int. J. Syst. Evol. Microbiol.">
        <title>The Global Catalogue of Microorganisms (GCM) 10K type strain sequencing project: providing services to taxonomists for standard genome sequencing and annotation.</title>
        <authorList>
            <consortium name="The Broad Institute Genomics Platform"/>
            <consortium name="The Broad Institute Genome Sequencing Center for Infectious Disease"/>
            <person name="Wu L."/>
            <person name="Ma J."/>
        </authorList>
    </citation>
    <scope>NUCLEOTIDE SEQUENCE [LARGE SCALE GENOMIC DNA]</scope>
    <source>
        <strain evidence="6">KCTC 52165</strain>
    </source>
</reference>
<comment type="catalytic activity">
    <reaction evidence="1">
        <text>3-hydroxy-2-methylpropanoyl-CoA + H2O = 3-hydroxy-2-methylpropanoate + CoA + H(+)</text>
        <dbReference type="Rhea" id="RHEA:20888"/>
        <dbReference type="ChEBI" id="CHEBI:11805"/>
        <dbReference type="ChEBI" id="CHEBI:15377"/>
        <dbReference type="ChEBI" id="CHEBI:15378"/>
        <dbReference type="ChEBI" id="CHEBI:57287"/>
        <dbReference type="ChEBI" id="CHEBI:57340"/>
        <dbReference type="EC" id="3.1.2.4"/>
    </reaction>
</comment>
<keyword evidence="6" id="KW-1185">Reference proteome</keyword>
<name>A0ABV7KC08_9HYPH</name>
<gene>
    <name evidence="5" type="ORF">ACFOHJ_16645</name>
</gene>
<evidence type="ECO:0000259" key="4">
    <source>
        <dbReference type="Pfam" id="PF16113"/>
    </source>
</evidence>
<dbReference type="CDD" id="cd06558">
    <property type="entry name" value="crotonase-like"/>
    <property type="match status" value="1"/>
</dbReference>
<protein>
    <recommendedName>
        <fullName evidence="2">3-hydroxyisobutyryl-CoA hydrolase</fullName>
        <ecNumber evidence="2">3.1.2.4</ecNumber>
    </recommendedName>
</protein>
<evidence type="ECO:0000256" key="1">
    <source>
        <dbReference type="ARBA" id="ARBA00001709"/>
    </source>
</evidence>
<evidence type="ECO:0000256" key="3">
    <source>
        <dbReference type="ARBA" id="ARBA00022801"/>
    </source>
</evidence>
<organism evidence="5 6">
    <name type="scientific">Aquamicrobium soli</name>
    <dbReference type="NCBI Taxonomy" id="1811518"/>
    <lineage>
        <taxon>Bacteria</taxon>
        <taxon>Pseudomonadati</taxon>
        <taxon>Pseudomonadota</taxon>
        <taxon>Alphaproteobacteria</taxon>
        <taxon>Hyphomicrobiales</taxon>
        <taxon>Phyllobacteriaceae</taxon>
        <taxon>Aquamicrobium</taxon>
    </lineage>
</organism>
<dbReference type="Gene3D" id="3.90.226.10">
    <property type="entry name" value="2-enoyl-CoA Hydratase, Chain A, domain 1"/>
    <property type="match status" value="1"/>
</dbReference>
<sequence>MDFGGGDEIRFERIGRAGVVTLTRPQALNAITHRMVTALTRALHAWEHDADVALVLVKAEGRAFSAGGDIVQVYHAGRAGAPPADFFADEYRMNALIEGYRKPYVALIDGIVMGGGVGISCHGSHRVMTENAQFAMPEVGIGFFPDVGASHLLPDLGGCFGFYLALTGNRIRYGDALWSGLATHTIKAADQAGLIERLTEVGDPEQVLRGFFTPARRETERPVLEAIARHFSQPSLKAIVESLERAAPEDEFAAATLATIRKRSPTSLAVTFRELRAGQTLTMAECVRMEFRILCRMLTGHDFYEGIRAALIDKDGRPTWHPPSLEAVRGAEVDAYFAPLGDRELAL</sequence>
<dbReference type="EC" id="3.1.2.4" evidence="2"/>
<dbReference type="Proteomes" id="UP001595583">
    <property type="component" value="Unassembled WGS sequence"/>
</dbReference>
<comment type="caution">
    <text evidence="5">The sequence shown here is derived from an EMBL/GenBank/DDBJ whole genome shotgun (WGS) entry which is preliminary data.</text>
</comment>
<dbReference type="PANTHER" id="PTHR43176:SF3">
    <property type="entry name" value="3-HYDROXYISOBUTYRYL-COA HYDROLASE, MITOCHONDRIAL"/>
    <property type="match status" value="1"/>
</dbReference>
<dbReference type="InterPro" id="IPR045004">
    <property type="entry name" value="ECH_dom"/>
</dbReference>
<dbReference type="Pfam" id="PF16113">
    <property type="entry name" value="ECH_2"/>
    <property type="match status" value="1"/>
</dbReference>
<feature type="domain" description="Enoyl-CoA hydratase/isomerase" evidence="4">
    <location>
        <begin position="18"/>
        <end position="337"/>
    </location>
</feature>
<keyword evidence="3" id="KW-0378">Hydrolase</keyword>
<dbReference type="InterPro" id="IPR029045">
    <property type="entry name" value="ClpP/crotonase-like_dom_sf"/>
</dbReference>
<dbReference type="SUPFAM" id="SSF52096">
    <property type="entry name" value="ClpP/crotonase"/>
    <property type="match status" value="1"/>
</dbReference>
<evidence type="ECO:0000256" key="2">
    <source>
        <dbReference type="ARBA" id="ARBA00011915"/>
    </source>
</evidence>
<evidence type="ECO:0000313" key="5">
    <source>
        <dbReference type="EMBL" id="MFC3207855.1"/>
    </source>
</evidence>
<dbReference type="NCBIfam" id="NF004127">
    <property type="entry name" value="PRK05617.1"/>
    <property type="match status" value="1"/>
</dbReference>